<feature type="region of interest" description="Disordered" evidence="2">
    <location>
        <begin position="1"/>
        <end position="69"/>
    </location>
</feature>
<dbReference type="GO" id="GO:0005634">
    <property type="term" value="C:nucleus"/>
    <property type="evidence" value="ECO:0007669"/>
    <property type="project" value="TreeGrafter"/>
</dbReference>
<dbReference type="RefSeq" id="XP_060032229.1">
    <property type="nucleotide sequence ID" value="XM_060176246.1"/>
</dbReference>
<dbReference type="GO" id="GO:0006260">
    <property type="term" value="P:DNA replication"/>
    <property type="evidence" value="ECO:0007669"/>
    <property type="project" value="TreeGrafter"/>
</dbReference>
<dbReference type="Gene3D" id="2.40.10.10">
    <property type="entry name" value="Trypsin-like serine proteases"/>
    <property type="match status" value="1"/>
</dbReference>
<evidence type="ECO:0000256" key="2">
    <source>
        <dbReference type="SAM" id="MobiDB-lite"/>
    </source>
</evidence>
<sequence length="622" mass="70882">MSPKKRRSQKIPFDAKSNAKIDDFFHQLSDKQHDNPSIPQMKKDSRNGPKDVTNIQPQGPKDPQTQGLKDESIIPSKIIHISLDGEHRAHVLKHSDRESFHMGLNSLQGIKEKIEAQKSKEMLVRGMEGIEGYINLGMPLSCFPENSHVQITFVQSKKEQKEENQLFGRHDETTTDCVKFYIHAVGKGKKKIVKCRQLHKEGCKLCVYAFKGETIRDALIKDNRFLPLLENNNWKLIENLNSILESSHLVDDLEGKLFEVEVINRKRKRPKSPAVQNPQSEKRSTRVLDKSIIDQYPSLKREREKIKENFDNEMKERKETNESKKTSLFVLHKTNFGKLTKNSTLVATHKLLSRLSDSVGYIGWDNNGNKGSATCFVFKELYILTCRHVINDIVGEGVDESKWPGIISQCAKVSFSYIKPHENEENCFSIEPWFQVSDLTLDYAILKLKECGQQVPRGLYYETGHAPLSGLIYIIGHPEGDPKSTDACAVIPQGQRTKKTLEYLQTTVAEFCNYDSQFVHMFTQRSFQEFDCNADKITYDTRFFCGASGSPVFDSHGSLVAMHTAGFTYNYQGQRLNMIEFGSSVKSILRDMEKSHGSWFTEVFVNQQDVDMASEGSATDEV</sequence>
<dbReference type="GO" id="GO:0000785">
    <property type="term" value="C:chromatin"/>
    <property type="evidence" value="ECO:0007669"/>
    <property type="project" value="TreeGrafter"/>
</dbReference>
<dbReference type="RefSeq" id="XP_016042106.1">
    <property type="nucleotide sequence ID" value="XM_016186620.1"/>
</dbReference>
<dbReference type="AlphaFoldDB" id="A0A1S3W6X0"/>
<dbReference type="InterPro" id="IPR009003">
    <property type="entry name" value="Peptidase_S1_PA"/>
</dbReference>
<dbReference type="RefSeq" id="XP_016042105.1">
    <property type="nucleotide sequence ID" value="XM_016186619.1"/>
</dbReference>
<dbReference type="Proteomes" id="UP001652624">
    <property type="component" value="Chromosome 17"/>
</dbReference>
<dbReference type="GO" id="GO:0006508">
    <property type="term" value="P:proteolysis"/>
    <property type="evidence" value="ECO:0007669"/>
    <property type="project" value="UniProtKB-KW"/>
</dbReference>
<accession>A0A1S3W6X0</accession>
<keyword evidence="6" id="KW-0378">Hydrolase</keyword>
<dbReference type="PANTHER" id="PTHR14389">
    <property type="entry name" value="SI:CH1073-475A24.1"/>
    <property type="match status" value="1"/>
</dbReference>
<gene>
    <name evidence="4 5 6" type="primary">FAM111A</name>
</gene>
<reference evidence="4 5" key="1">
    <citation type="submission" date="2025-04" db="UniProtKB">
        <authorList>
            <consortium name="RefSeq"/>
        </authorList>
    </citation>
    <scope>IDENTIFICATION</scope>
</reference>
<dbReference type="GeneID" id="103110425"/>
<dbReference type="InterPro" id="IPR043504">
    <property type="entry name" value="Peptidase_S1_PA_chymotrypsin"/>
</dbReference>
<name>A0A1S3W6X0_ERIEU</name>
<keyword evidence="1" id="KW-0175">Coiled coil</keyword>
<dbReference type="STRING" id="9365.ENSEEUP00000011788"/>
<dbReference type="CTD" id="63901"/>
<feature type="compositionally biased region" description="Basic and acidic residues" evidence="2">
    <location>
        <begin position="17"/>
        <end position="34"/>
    </location>
</feature>
<feature type="compositionally biased region" description="Polar residues" evidence="2">
    <location>
        <begin position="53"/>
        <end position="67"/>
    </location>
</feature>
<evidence type="ECO:0000313" key="5">
    <source>
        <dbReference type="RefSeq" id="XP_016042106.1"/>
    </source>
</evidence>
<dbReference type="Pfam" id="PF13365">
    <property type="entry name" value="Trypsin_2"/>
    <property type="match status" value="1"/>
</dbReference>
<evidence type="ECO:0000313" key="3">
    <source>
        <dbReference type="Proteomes" id="UP001652624"/>
    </source>
</evidence>
<keyword evidence="6" id="KW-0645">Protease</keyword>
<keyword evidence="3" id="KW-1185">Reference proteome</keyword>
<dbReference type="SUPFAM" id="SSF50494">
    <property type="entry name" value="Trypsin-like serine proteases"/>
    <property type="match status" value="1"/>
</dbReference>
<dbReference type="OrthoDB" id="10025068at2759"/>
<proteinExistence type="predicted"/>
<organism evidence="3 4">
    <name type="scientific">Erinaceus europaeus</name>
    <name type="common">Western European hedgehog</name>
    <dbReference type="NCBI Taxonomy" id="9365"/>
    <lineage>
        <taxon>Eukaryota</taxon>
        <taxon>Metazoa</taxon>
        <taxon>Chordata</taxon>
        <taxon>Craniata</taxon>
        <taxon>Vertebrata</taxon>
        <taxon>Euteleostomi</taxon>
        <taxon>Mammalia</taxon>
        <taxon>Eutheria</taxon>
        <taxon>Laurasiatheria</taxon>
        <taxon>Eulipotyphla</taxon>
        <taxon>Erinaceidae</taxon>
        <taxon>Erinaceinae</taxon>
        <taxon>Erinaceus</taxon>
    </lineage>
</organism>
<feature type="coiled-coil region" evidence="1">
    <location>
        <begin position="296"/>
        <end position="323"/>
    </location>
</feature>
<dbReference type="eggNOG" id="ENOG502QTFX">
    <property type="taxonomic scope" value="Eukaryota"/>
</dbReference>
<dbReference type="GO" id="GO:0008233">
    <property type="term" value="F:peptidase activity"/>
    <property type="evidence" value="ECO:0007669"/>
    <property type="project" value="UniProtKB-KW"/>
</dbReference>
<dbReference type="PANTHER" id="PTHR14389:SF14">
    <property type="entry name" value="SERINE PROTEASE FAM111A"/>
    <property type="match status" value="1"/>
</dbReference>
<evidence type="ECO:0000256" key="1">
    <source>
        <dbReference type="SAM" id="Coils"/>
    </source>
</evidence>
<protein>
    <submittedName>
        <fullName evidence="4 5">Protein FAM111A</fullName>
    </submittedName>
    <submittedName>
        <fullName evidence="6">Serine protease FAM111A</fullName>
    </submittedName>
</protein>
<evidence type="ECO:0000313" key="4">
    <source>
        <dbReference type="RefSeq" id="XP_016042105.1"/>
    </source>
</evidence>
<evidence type="ECO:0000313" key="6">
    <source>
        <dbReference type="RefSeq" id="XP_060032229.1"/>
    </source>
</evidence>